<dbReference type="AlphaFoldDB" id="A0A853IZC2"/>
<dbReference type="EMBL" id="JACCKX010000004">
    <property type="protein sequence ID" value="NZA03526.1"/>
    <property type="molecule type" value="Genomic_DNA"/>
</dbReference>
<dbReference type="RefSeq" id="WP_180551498.1">
    <property type="nucleotide sequence ID" value="NZ_JACCKX010000001.1"/>
</dbReference>
<name>A0A853IZC2_9BURK</name>
<keyword evidence="1" id="KW-0812">Transmembrane</keyword>
<feature type="transmembrane region" description="Helical" evidence="1">
    <location>
        <begin position="211"/>
        <end position="232"/>
    </location>
</feature>
<feature type="transmembrane region" description="Helical" evidence="1">
    <location>
        <begin position="180"/>
        <end position="199"/>
    </location>
</feature>
<accession>A0A853IZC2</accession>
<protein>
    <submittedName>
        <fullName evidence="3">DUF4401 domain-containing protein</fullName>
    </submittedName>
</protein>
<dbReference type="InterPro" id="IPR025513">
    <property type="entry name" value="DUF4401"/>
</dbReference>
<evidence type="ECO:0000313" key="3">
    <source>
        <dbReference type="EMBL" id="NZA03250.1"/>
    </source>
</evidence>
<reference evidence="3 5" key="1">
    <citation type="submission" date="2020-07" db="EMBL/GenBank/DDBJ databases">
        <authorList>
            <person name="Maaloum M."/>
        </authorList>
    </citation>
    <scope>NUCLEOTIDE SEQUENCE [LARGE SCALE GENOMIC DNA]</scope>
    <source>
        <strain evidence="3 5">GCS-AN-3</strain>
    </source>
</reference>
<gene>
    <name evidence="3" type="ORF">H0I39_18765</name>
    <name evidence="4" type="ORF">H0I39_21125</name>
</gene>
<feature type="transmembrane region" description="Helical" evidence="1">
    <location>
        <begin position="120"/>
        <end position="141"/>
    </location>
</feature>
<evidence type="ECO:0000313" key="5">
    <source>
        <dbReference type="Proteomes" id="UP000589716"/>
    </source>
</evidence>
<feature type="transmembrane region" description="Helical" evidence="1">
    <location>
        <begin position="148"/>
        <end position="168"/>
    </location>
</feature>
<feature type="transmembrane region" description="Helical" evidence="1">
    <location>
        <begin position="267"/>
        <end position="285"/>
    </location>
</feature>
<evidence type="ECO:0000313" key="4">
    <source>
        <dbReference type="EMBL" id="NZA03526.1"/>
    </source>
</evidence>
<dbReference type="EMBL" id="JACCKX010000001">
    <property type="protein sequence ID" value="NZA03250.1"/>
    <property type="molecule type" value="Genomic_DNA"/>
</dbReference>
<dbReference type="Pfam" id="PF14351">
    <property type="entry name" value="DUF4401"/>
    <property type="match status" value="1"/>
</dbReference>
<keyword evidence="5" id="KW-1185">Reference proteome</keyword>
<comment type="caution">
    <text evidence="3">The sequence shown here is derived from an EMBL/GenBank/DDBJ whole genome shotgun (WGS) entry which is preliminary data.</text>
</comment>
<proteinExistence type="predicted"/>
<feature type="transmembrane region" description="Helical" evidence="1">
    <location>
        <begin position="297"/>
        <end position="327"/>
    </location>
</feature>
<keyword evidence="1" id="KW-0472">Membrane</keyword>
<feature type="domain" description="DUF4401" evidence="2">
    <location>
        <begin position="37"/>
        <end position="349"/>
    </location>
</feature>
<feature type="transmembrane region" description="Helical" evidence="1">
    <location>
        <begin position="67"/>
        <end position="87"/>
    </location>
</feature>
<sequence>MSAAAMTERRLIERAQAEGLLPPEARAAWQDEAGPSWIITVLSFIGAQLVVLPFMGFLGLLASRFFFQPPGAFVMAAVLIGGAALLLRARPAMFVTQLAFSALLAGLALLAIGFEGALHNPQLLTILLVLLGTALSTRVAWVQRVLGFLVAGVALAVVLWPLGAGHAANDWARWEWRFSAFPMVINAALLALGWALWVAREPRVSGRPWAGALHALADGAGVALLLAVAYGATRHFWLLGMLRGGPAGSADVPTAGLARIFDPGWPQLLQIALVLGAAIWLLRHWHLRERLPARELVLLALLYSVLLVGCLVVPHIGVVALVGTLALGTGRRLMLGLALAALLAQLSGFITRSTGRWPTRRRCWPAWARRWGWRCGPCARRRRPRRSRSSRHVRIGLLLC</sequence>
<evidence type="ECO:0000259" key="2">
    <source>
        <dbReference type="Pfam" id="PF14351"/>
    </source>
</evidence>
<dbReference type="Proteomes" id="UP000589716">
    <property type="component" value="Unassembled WGS sequence"/>
</dbReference>
<feature type="transmembrane region" description="Helical" evidence="1">
    <location>
        <begin position="94"/>
        <end position="114"/>
    </location>
</feature>
<feature type="transmembrane region" description="Helical" evidence="1">
    <location>
        <begin position="36"/>
        <end position="61"/>
    </location>
</feature>
<feature type="transmembrane region" description="Helical" evidence="1">
    <location>
        <begin position="333"/>
        <end position="351"/>
    </location>
</feature>
<evidence type="ECO:0000256" key="1">
    <source>
        <dbReference type="SAM" id="Phobius"/>
    </source>
</evidence>
<keyword evidence="1" id="KW-1133">Transmembrane helix</keyword>
<organism evidence="3 5">
    <name type="scientific">Ottowia beijingensis</name>
    <dbReference type="NCBI Taxonomy" id="1207057"/>
    <lineage>
        <taxon>Bacteria</taxon>
        <taxon>Pseudomonadati</taxon>
        <taxon>Pseudomonadota</taxon>
        <taxon>Betaproteobacteria</taxon>
        <taxon>Burkholderiales</taxon>
        <taxon>Comamonadaceae</taxon>
        <taxon>Ottowia</taxon>
    </lineage>
</organism>